<dbReference type="RefSeq" id="WP_391932550.1">
    <property type="nucleotide sequence ID" value="NZ_JBIBSM010000001.1"/>
</dbReference>
<evidence type="ECO:0000313" key="2">
    <source>
        <dbReference type="Proteomes" id="UP001603013"/>
    </source>
</evidence>
<dbReference type="EMBL" id="JBIBSM010000001">
    <property type="protein sequence ID" value="MFF8274715.1"/>
    <property type="molecule type" value="Genomic_DNA"/>
</dbReference>
<gene>
    <name evidence="1" type="ORF">ACF05T_01165</name>
</gene>
<proteinExistence type="predicted"/>
<dbReference type="InterPro" id="IPR009097">
    <property type="entry name" value="Cyclic_Pdiesterase"/>
</dbReference>
<dbReference type="Gene3D" id="3.90.1140.10">
    <property type="entry name" value="Cyclic phosphodiesterase"/>
    <property type="match status" value="1"/>
</dbReference>
<dbReference type="SUPFAM" id="SSF55144">
    <property type="entry name" value="LigT-like"/>
    <property type="match status" value="1"/>
</dbReference>
<evidence type="ECO:0000313" key="1">
    <source>
        <dbReference type="EMBL" id="MFF8274715.1"/>
    </source>
</evidence>
<name>A0ABW6Y4H6_9ACTN</name>
<keyword evidence="2" id="KW-1185">Reference proteome</keyword>
<dbReference type="Proteomes" id="UP001603013">
    <property type="component" value="Unassembled WGS sequence"/>
</dbReference>
<reference evidence="1 2" key="1">
    <citation type="submission" date="2024-10" db="EMBL/GenBank/DDBJ databases">
        <title>The Natural Products Discovery Center: Release of the First 8490 Sequenced Strains for Exploring Actinobacteria Biosynthetic Diversity.</title>
        <authorList>
            <person name="Kalkreuter E."/>
            <person name="Kautsar S.A."/>
            <person name="Yang D."/>
            <person name="Bader C.D."/>
            <person name="Teijaro C.N."/>
            <person name="Fluegel L."/>
            <person name="Davis C.M."/>
            <person name="Simpson J.R."/>
            <person name="Lauterbach L."/>
            <person name="Steele A.D."/>
            <person name="Gui C."/>
            <person name="Meng S."/>
            <person name="Li G."/>
            <person name="Viehrig K."/>
            <person name="Ye F."/>
            <person name="Su P."/>
            <person name="Kiefer A.F."/>
            <person name="Nichols A."/>
            <person name="Cepeda A.J."/>
            <person name="Yan W."/>
            <person name="Fan B."/>
            <person name="Jiang Y."/>
            <person name="Adhikari A."/>
            <person name="Zheng C.-J."/>
            <person name="Schuster L."/>
            <person name="Cowan T.M."/>
            <person name="Smanski M.J."/>
            <person name="Chevrette M.G."/>
            <person name="De Carvalho L.P.S."/>
            <person name="Shen B."/>
        </authorList>
    </citation>
    <scope>NUCLEOTIDE SEQUENCE [LARGE SCALE GENOMIC DNA]</scope>
    <source>
        <strain evidence="1 2">NPDC015755</strain>
    </source>
</reference>
<evidence type="ECO:0008006" key="3">
    <source>
        <dbReference type="Google" id="ProtNLM"/>
    </source>
</evidence>
<comment type="caution">
    <text evidence="1">The sequence shown here is derived from an EMBL/GenBank/DDBJ whole genome shotgun (WGS) entry which is preliminary data.</text>
</comment>
<organism evidence="1 2">
    <name type="scientific">Streptomyces lateritius</name>
    <dbReference type="NCBI Taxonomy" id="67313"/>
    <lineage>
        <taxon>Bacteria</taxon>
        <taxon>Bacillati</taxon>
        <taxon>Actinomycetota</taxon>
        <taxon>Actinomycetes</taxon>
        <taxon>Kitasatosporales</taxon>
        <taxon>Streptomycetaceae</taxon>
        <taxon>Streptomyces</taxon>
    </lineage>
</organism>
<protein>
    <recommendedName>
        <fullName evidence="3">2'-5' RNA ligase family protein</fullName>
    </recommendedName>
</protein>
<sequence>MTRWLGIALLPNAEHQDAAIRLQREVGGGQTLRPPLSQDGNLPHMTVFQGPFLDSLDTEAALEHVVRAAGMPERADIPSTGIVYQPTGWVFLALRRLPLLEQVQKVALEALSPHLDRSAFDASKDVSLFSDSERESLSRYGYRYTGDAYAPHITLGRAEESVAREMVQSVPGRVDVPETWVFDRFSFYVMGEHGAHAETLLTRALNPL</sequence>
<accession>A0ABW6Y4H6</accession>